<dbReference type="AlphaFoldDB" id="A0A512HLX5"/>
<dbReference type="PANTHER" id="PTHR24138">
    <property type="entry name" value="INTRACELLLAR PHOSPHOLIPASE A FAMILY"/>
    <property type="match status" value="1"/>
</dbReference>
<keyword evidence="5" id="KW-1185">Reference proteome</keyword>
<dbReference type="Proteomes" id="UP000321717">
    <property type="component" value="Unassembled WGS sequence"/>
</dbReference>
<feature type="short sequence motif" description="GXGXXG" evidence="2">
    <location>
        <begin position="10"/>
        <end position="15"/>
    </location>
</feature>
<gene>
    <name evidence="4" type="ORF">RNA01_33890</name>
</gene>
<feature type="active site" description="Nucleophile" evidence="2">
    <location>
        <position position="44"/>
    </location>
</feature>
<dbReference type="InterPro" id="IPR016035">
    <property type="entry name" value="Acyl_Trfase/lysoPLipase"/>
</dbReference>
<comment type="caution">
    <text evidence="4">The sequence shown here is derived from an EMBL/GenBank/DDBJ whole genome shotgun (WGS) entry which is preliminary data.</text>
</comment>
<evidence type="ECO:0000313" key="5">
    <source>
        <dbReference type="Proteomes" id="UP000321717"/>
    </source>
</evidence>
<dbReference type="Pfam" id="PF01734">
    <property type="entry name" value="Patatin"/>
    <property type="match status" value="1"/>
</dbReference>
<sequence>MEFRILALSGGGYRGLYTIAVLKHIEQQAGRPIGQCFDMIAGTSIGGIIAIGLALGKTAEDIEQVFLKRGEDIFPRSNWKLGRIVSRLRKPFGAKYRNRELRKAIEEVIGDRALIADAQTRLLIPAVNMSDGQVQMFKTPHHERLTWDRNLLAADVAMATSAAPYFFPMASIKNSNYVDGGIVANAPDLCALHEAIHFCGQEIENIHILSVGTTSSKFSLPNSLGRDLGAFAWLRKDRLLSTVMTSQQQLVHFMMTHHLKDRYLRIDREPSSEQTSDLGLDIANEKRRATLLGLAEGSYRSFTASTQLKAFLDHRPALLDFREGLA</sequence>
<dbReference type="InterPro" id="IPR047156">
    <property type="entry name" value="Teg/CotR/CapV-like"/>
</dbReference>
<feature type="domain" description="PNPLA" evidence="3">
    <location>
        <begin position="6"/>
        <end position="192"/>
    </location>
</feature>
<dbReference type="NCBIfam" id="NF041079">
    <property type="entry name" value="CBASS_lipase"/>
    <property type="match status" value="1"/>
</dbReference>
<dbReference type="SUPFAM" id="SSF52151">
    <property type="entry name" value="FabD/lysophospholipase-like"/>
    <property type="match status" value="1"/>
</dbReference>
<dbReference type="GO" id="GO:0016787">
    <property type="term" value="F:hydrolase activity"/>
    <property type="evidence" value="ECO:0007669"/>
    <property type="project" value="UniProtKB-UniRule"/>
</dbReference>
<evidence type="ECO:0000313" key="4">
    <source>
        <dbReference type="EMBL" id="GEO86457.1"/>
    </source>
</evidence>
<evidence type="ECO:0000259" key="3">
    <source>
        <dbReference type="PROSITE" id="PS51635"/>
    </source>
</evidence>
<dbReference type="GO" id="GO:0016042">
    <property type="term" value="P:lipid catabolic process"/>
    <property type="evidence" value="ECO:0007669"/>
    <property type="project" value="UniProtKB-UniRule"/>
</dbReference>
<keyword evidence="2" id="KW-0442">Lipid degradation</keyword>
<organism evidence="4 5">
    <name type="scientific">Ciceribacter naphthalenivorans</name>
    <dbReference type="NCBI Taxonomy" id="1118451"/>
    <lineage>
        <taxon>Bacteria</taxon>
        <taxon>Pseudomonadati</taxon>
        <taxon>Pseudomonadota</taxon>
        <taxon>Alphaproteobacteria</taxon>
        <taxon>Hyphomicrobiales</taxon>
        <taxon>Rhizobiaceae</taxon>
        <taxon>Ciceribacter</taxon>
    </lineage>
</organism>
<dbReference type="CDD" id="cd07199">
    <property type="entry name" value="Pat17_PNPLA8_PNPLA9_like"/>
    <property type="match status" value="1"/>
</dbReference>
<feature type="short sequence motif" description="GXSXG" evidence="2">
    <location>
        <begin position="42"/>
        <end position="46"/>
    </location>
</feature>
<protein>
    <submittedName>
        <fullName evidence="4">Patatin</fullName>
    </submittedName>
</protein>
<dbReference type="RefSeq" id="WP_147181402.1">
    <property type="nucleotide sequence ID" value="NZ_BJZP01000020.1"/>
</dbReference>
<reference evidence="4 5" key="1">
    <citation type="submission" date="2019-07" db="EMBL/GenBank/DDBJ databases">
        <title>Whole genome shotgun sequence of Rhizobium naphthalenivorans NBRC 107585.</title>
        <authorList>
            <person name="Hosoyama A."/>
            <person name="Uohara A."/>
            <person name="Ohji S."/>
            <person name="Ichikawa N."/>
        </authorList>
    </citation>
    <scope>NUCLEOTIDE SEQUENCE [LARGE SCALE GENOMIC DNA]</scope>
    <source>
        <strain evidence="4 5">NBRC 107585</strain>
    </source>
</reference>
<feature type="active site" description="Proton acceptor" evidence="2">
    <location>
        <position position="179"/>
    </location>
</feature>
<dbReference type="OrthoDB" id="9807112at2"/>
<evidence type="ECO:0000256" key="1">
    <source>
        <dbReference type="ARBA" id="ARBA00023098"/>
    </source>
</evidence>
<keyword evidence="1 2" id="KW-0443">Lipid metabolism</keyword>
<dbReference type="Gene3D" id="3.40.1090.10">
    <property type="entry name" value="Cytosolic phospholipase A2 catalytic domain"/>
    <property type="match status" value="1"/>
</dbReference>
<evidence type="ECO:0000256" key="2">
    <source>
        <dbReference type="PROSITE-ProRule" id="PRU01161"/>
    </source>
</evidence>
<dbReference type="EMBL" id="BJZP01000020">
    <property type="protein sequence ID" value="GEO86457.1"/>
    <property type="molecule type" value="Genomic_DNA"/>
</dbReference>
<accession>A0A512HLX5</accession>
<dbReference type="InterPro" id="IPR002641">
    <property type="entry name" value="PNPLA_dom"/>
</dbReference>
<feature type="short sequence motif" description="DGA/G" evidence="2">
    <location>
        <begin position="179"/>
        <end position="181"/>
    </location>
</feature>
<dbReference type="PANTHER" id="PTHR24138:SF10">
    <property type="entry name" value="PHOSPHOLIPASE A2"/>
    <property type="match status" value="1"/>
</dbReference>
<proteinExistence type="predicted"/>
<dbReference type="PROSITE" id="PS51635">
    <property type="entry name" value="PNPLA"/>
    <property type="match status" value="1"/>
</dbReference>
<keyword evidence="2" id="KW-0378">Hydrolase</keyword>
<name>A0A512HLX5_9HYPH</name>